<evidence type="ECO:0000256" key="1">
    <source>
        <dbReference type="SAM" id="MobiDB-lite"/>
    </source>
</evidence>
<gene>
    <name evidence="2" type="ORF">Cadr_000006533</name>
</gene>
<sequence>MTEPLLSGKPPTRGLSTLCYREERLRRAAPAWRGSTCPCRCSQLTPWGLAAEPYVRLDCRAALGCPWSLSLRCGKLGRPRSSSFCQCDVYLCVGVLRTTSRRGGSPAGPVGLGFPAVRGSKGKRHTGQFQESSSGEATRVVFNSSSNELGTLCPTCTMIPISWLSIHLECFRRQTAGTLPKSQLPDAPGCRVMPALQALPEEPRVGPAVWAPAAQPTGKPGAAQEGRGRRGQCGRTYGQRCHDPAAVALNGNGLEARALHPTRWRQGSGKRRGAAEAVSSHGGEPGRCGVDVGPSSGSQPLPEGVSTRKGTWEQKDAEMHRVSFGSKQLKPPLYRYTCVLVHRNVEGQVLEKDLQKSPGTGGVGGPFSFSFLPAAFLELRPDDPPTDSGRTWFLSPTEPSHWPYLDRPPLDFFYLRGSYPLHSGTRRMGPTRALLRGHQEPGGCRGSSACRHVPGHPLVLLLTFKLKRGMLLQPQRRGSVLEATETRGAAALPPSHFPWGCRFCPHCWRAGGFTRPPCAKVTDCFHPHGKPPRTRQRWLPPLTVGGPRPPRPWCGWSPRRRRWGACVRANWELWLGQGRRAEGGLALNTTGFSEVVAASRLLFPCSLEFCSPL</sequence>
<comment type="caution">
    <text evidence="2">The sequence shown here is derived from an EMBL/GenBank/DDBJ whole genome shotgun (WGS) entry which is preliminary data.</text>
</comment>
<feature type="region of interest" description="Disordered" evidence="1">
    <location>
        <begin position="213"/>
        <end position="237"/>
    </location>
</feature>
<feature type="region of interest" description="Disordered" evidence="1">
    <location>
        <begin position="107"/>
        <end position="135"/>
    </location>
</feature>
<feature type="region of interest" description="Disordered" evidence="1">
    <location>
        <begin position="261"/>
        <end position="312"/>
    </location>
</feature>
<dbReference type="AlphaFoldDB" id="A0A5N4E173"/>
<evidence type="ECO:0000313" key="3">
    <source>
        <dbReference type="Proteomes" id="UP000299084"/>
    </source>
</evidence>
<evidence type="ECO:0000313" key="2">
    <source>
        <dbReference type="EMBL" id="KAB1277218.1"/>
    </source>
</evidence>
<feature type="compositionally biased region" description="Basic residues" evidence="1">
    <location>
        <begin position="261"/>
        <end position="272"/>
    </location>
</feature>
<proteinExistence type="predicted"/>
<dbReference type="EMBL" id="JWIN03000006">
    <property type="protein sequence ID" value="KAB1277218.1"/>
    <property type="molecule type" value="Genomic_DNA"/>
</dbReference>
<dbReference type="Proteomes" id="UP000299084">
    <property type="component" value="Unassembled WGS sequence"/>
</dbReference>
<organism evidence="2 3">
    <name type="scientific">Camelus dromedarius</name>
    <name type="common">Dromedary</name>
    <name type="synonym">Arabian camel</name>
    <dbReference type="NCBI Taxonomy" id="9838"/>
    <lineage>
        <taxon>Eukaryota</taxon>
        <taxon>Metazoa</taxon>
        <taxon>Chordata</taxon>
        <taxon>Craniata</taxon>
        <taxon>Vertebrata</taxon>
        <taxon>Euteleostomi</taxon>
        <taxon>Mammalia</taxon>
        <taxon>Eutheria</taxon>
        <taxon>Laurasiatheria</taxon>
        <taxon>Artiodactyla</taxon>
        <taxon>Tylopoda</taxon>
        <taxon>Camelidae</taxon>
        <taxon>Camelus</taxon>
    </lineage>
</organism>
<protein>
    <submittedName>
        <fullName evidence="2">Uncharacterized protein</fullName>
    </submittedName>
</protein>
<accession>A0A5N4E173</accession>
<name>A0A5N4E173_CAMDR</name>
<keyword evidence="3" id="KW-1185">Reference proteome</keyword>
<reference evidence="2 3" key="1">
    <citation type="journal article" date="2019" name="Mol. Ecol. Resour.">
        <title>Improving Illumina assemblies with Hi-C and long reads: an example with the North African dromedary.</title>
        <authorList>
            <person name="Elbers J.P."/>
            <person name="Rogers M.F."/>
            <person name="Perelman P.L."/>
            <person name="Proskuryakova A.A."/>
            <person name="Serdyukova N.A."/>
            <person name="Johnson W.E."/>
            <person name="Horin P."/>
            <person name="Corander J."/>
            <person name="Murphy D."/>
            <person name="Burger P.A."/>
        </authorList>
    </citation>
    <scope>NUCLEOTIDE SEQUENCE [LARGE SCALE GENOMIC DNA]</scope>
    <source>
        <strain evidence="2">Drom800</strain>
        <tissue evidence="2">Blood</tissue>
    </source>
</reference>